<proteinExistence type="predicted"/>
<gene>
    <name evidence="1" type="ORF">GCM10007053_23970</name>
</gene>
<keyword evidence="2" id="KW-1185">Reference proteome</keyword>
<protein>
    <submittedName>
        <fullName evidence="1">Uncharacterized protein</fullName>
    </submittedName>
</protein>
<dbReference type="AlphaFoldDB" id="A0A918XKD3"/>
<reference evidence="1" key="1">
    <citation type="journal article" date="2014" name="Int. J. Syst. Evol. Microbiol.">
        <title>Complete genome sequence of Corynebacterium casei LMG S-19264T (=DSM 44701T), isolated from a smear-ripened cheese.</title>
        <authorList>
            <consortium name="US DOE Joint Genome Institute (JGI-PGF)"/>
            <person name="Walter F."/>
            <person name="Albersmeier A."/>
            <person name="Kalinowski J."/>
            <person name="Ruckert C."/>
        </authorList>
    </citation>
    <scope>NUCLEOTIDE SEQUENCE</scope>
    <source>
        <strain evidence="1">KCTC 23430</strain>
    </source>
</reference>
<dbReference type="EMBL" id="BMYM01000002">
    <property type="protein sequence ID" value="GHD36072.1"/>
    <property type="molecule type" value="Genomic_DNA"/>
</dbReference>
<accession>A0A918XKD3</accession>
<reference evidence="1" key="2">
    <citation type="submission" date="2020-09" db="EMBL/GenBank/DDBJ databases">
        <authorList>
            <person name="Sun Q."/>
            <person name="Kim S."/>
        </authorList>
    </citation>
    <scope>NUCLEOTIDE SEQUENCE</scope>
    <source>
        <strain evidence="1">KCTC 23430</strain>
    </source>
</reference>
<name>A0A918XKD3_9GAMM</name>
<evidence type="ECO:0000313" key="2">
    <source>
        <dbReference type="Proteomes" id="UP000644693"/>
    </source>
</evidence>
<evidence type="ECO:0000313" key="1">
    <source>
        <dbReference type="EMBL" id="GHD36072.1"/>
    </source>
</evidence>
<dbReference type="Proteomes" id="UP000644693">
    <property type="component" value="Unassembled WGS sequence"/>
</dbReference>
<sequence>MIEVAVVTIPEGTVNGPEICLPKNSVLKTGLCQLAQVGGAMAAA</sequence>
<organism evidence="1 2">
    <name type="scientific">Parahalioglobus pacificus</name>
    <dbReference type="NCBI Taxonomy" id="930806"/>
    <lineage>
        <taxon>Bacteria</taxon>
        <taxon>Pseudomonadati</taxon>
        <taxon>Pseudomonadota</taxon>
        <taxon>Gammaproteobacteria</taxon>
        <taxon>Cellvibrionales</taxon>
        <taxon>Halieaceae</taxon>
        <taxon>Parahalioglobus</taxon>
    </lineage>
</organism>
<comment type="caution">
    <text evidence="1">The sequence shown here is derived from an EMBL/GenBank/DDBJ whole genome shotgun (WGS) entry which is preliminary data.</text>
</comment>